<dbReference type="SUPFAM" id="SSF89392">
    <property type="entry name" value="Prokaryotic lipoproteins and lipoprotein localization factors"/>
    <property type="match status" value="1"/>
</dbReference>
<accession>A0A4S3TTR0</accession>
<keyword evidence="2" id="KW-1185">Reference proteome</keyword>
<dbReference type="OrthoDB" id="137725at2157"/>
<proteinExistence type="predicted"/>
<dbReference type="InterPro" id="IPR052944">
    <property type="entry name" value="Sporulation_related"/>
</dbReference>
<dbReference type="PANTHER" id="PTHR37507:SF2">
    <property type="entry name" value="SPORULATION PROTEIN YDCC"/>
    <property type="match status" value="1"/>
</dbReference>
<comment type="caution">
    <text evidence="1">The sequence shown here is derived from an EMBL/GenBank/DDBJ whole genome shotgun (WGS) entry which is preliminary data.</text>
</comment>
<dbReference type="AlphaFoldDB" id="A0A4S3TTR0"/>
<evidence type="ECO:0000313" key="2">
    <source>
        <dbReference type="Proteomes" id="UP000318864"/>
    </source>
</evidence>
<reference evidence="1 2" key="1">
    <citation type="submission" date="2018-10" db="EMBL/GenBank/DDBJ databases">
        <title>Natronolimnobius sp. XQ-INN 246 isolated from Inner Mongolia Autonomous Region of China.</title>
        <authorList>
            <person name="Xue Q."/>
        </authorList>
    </citation>
    <scope>NUCLEOTIDE SEQUENCE [LARGE SCALE GENOMIC DNA]</scope>
    <source>
        <strain evidence="1 2">XQ-INN 246</strain>
    </source>
</reference>
<keyword evidence="1" id="KW-0449">Lipoprotein</keyword>
<name>A0A4S3TTR0_9EURY</name>
<gene>
    <name evidence="1" type="ORF">D8Y22_03590</name>
</gene>
<protein>
    <submittedName>
        <fullName evidence="1">Outer membrane lipoprotein carrier protein LolA</fullName>
    </submittedName>
</protein>
<dbReference type="PROSITE" id="PS51257">
    <property type="entry name" value="PROKAR_LIPOPROTEIN"/>
    <property type="match status" value="1"/>
</dbReference>
<evidence type="ECO:0000313" key="1">
    <source>
        <dbReference type="EMBL" id="THE66018.1"/>
    </source>
</evidence>
<dbReference type="EMBL" id="RBZW01000012">
    <property type="protein sequence ID" value="THE66018.1"/>
    <property type="molecule type" value="Genomic_DNA"/>
</dbReference>
<dbReference type="InterPro" id="IPR019207">
    <property type="entry name" value="DUF2092"/>
</dbReference>
<dbReference type="Gene3D" id="2.50.20.10">
    <property type="entry name" value="Lipoprotein localisation LolA/LolB/LppX"/>
    <property type="match status" value="1"/>
</dbReference>
<dbReference type="InterPro" id="IPR029046">
    <property type="entry name" value="LolA/LolB/LppX"/>
</dbReference>
<dbReference type="RefSeq" id="WP_141463354.1">
    <property type="nucleotide sequence ID" value="NZ_RBZW01000012.1"/>
</dbReference>
<dbReference type="Pfam" id="PF09865">
    <property type="entry name" value="DUF2092"/>
    <property type="match status" value="1"/>
</dbReference>
<sequence>MAPRRLVLAVGLVVLVALLGGCVALPTTDDTPDPADVFEDTFVHSDDLEDIHGERTTTVTHGDESRTEVVAVAERPYVEYRSEILESPAEDRVGAVYVSNATAAWQYLPESNTATVYEAAEPYDNDVVEAARADEADRQRDRYDLEYRGTETVADREAHVLAVEATNESVADGISLLVGDTEFVYALETVEPSDDLAVTEQTIWIDTEYAYPLKETVVAEVDGETYEYSERFEDITFNDGLDDQTFAFEPPENASVEEFT</sequence>
<dbReference type="PANTHER" id="PTHR37507">
    <property type="entry name" value="SPORULATION PROTEIN YDCC"/>
    <property type="match status" value="1"/>
</dbReference>
<dbReference type="Proteomes" id="UP000318864">
    <property type="component" value="Unassembled WGS sequence"/>
</dbReference>
<organism evidence="1 2">
    <name type="scientific">Salinadaptatus halalkaliphilus</name>
    <dbReference type="NCBI Taxonomy" id="2419781"/>
    <lineage>
        <taxon>Archaea</taxon>
        <taxon>Methanobacteriati</taxon>
        <taxon>Methanobacteriota</taxon>
        <taxon>Stenosarchaea group</taxon>
        <taxon>Halobacteria</taxon>
        <taxon>Halobacteriales</taxon>
        <taxon>Natrialbaceae</taxon>
        <taxon>Salinadaptatus</taxon>
    </lineage>
</organism>